<evidence type="ECO:0000256" key="2">
    <source>
        <dbReference type="ARBA" id="ARBA00001946"/>
    </source>
</evidence>
<feature type="domain" description="Terpene synthase metal-binding" evidence="9">
    <location>
        <begin position="288"/>
        <end position="525"/>
    </location>
</feature>
<dbReference type="InterPro" id="IPR034741">
    <property type="entry name" value="Terpene_cyclase-like_1_C"/>
</dbReference>
<dbReference type="Pfam" id="PF01397">
    <property type="entry name" value="Terpene_synth"/>
    <property type="match status" value="1"/>
</dbReference>
<evidence type="ECO:0000259" key="8">
    <source>
        <dbReference type="Pfam" id="PF01397"/>
    </source>
</evidence>
<keyword evidence="3" id="KW-0479">Metal-binding</keyword>
<dbReference type="GO" id="GO:0016102">
    <property type="term" value="P:diterpenoid biosynthetic process"/>
    <property type="evidence" value="ECO:0007669"/>
    <property type="project" value="InterPro"/>
</dbReference>
<reference evidence="10" key="1">
    <citation type="submission" date="2017-03" db="EMBL/GenBank/DDBJ databases">
        <authorList>
            <person name="Afonso C.L."/>
            <person name="Miller P.J."/>
            <person name="Scott M.A."/>
            <person name="Spackman E."/>
            <person name="Goraichik I."/>
            <person name="Dimitrov K.M."/>
            <person name="Suarez D.L."/>
            <person name="Swayne D.E."/>
        </authorList>
    </citation>
    <scope>NUCLEOTIDE SEQUENCE</scope>
</reference>
<dbReference type="Gene3D" id="1.50.10.130">
    <property type="entry name" value="Terpene synthase, N-terminal domain"/>
    <property type="match status" value="1"/>
</dbReference>
<dbReference type="AlphaFoldDB" id="A0A222EMT2"/>
<dbReference type="InterPro" id="IPR036965">
    <property type="entry name" value="Terpene_synth_N_sf"/>
</dbReference>
<feature type="domain" description="Terpene synthase N-terminal" evidence="8">
    <location>
        <begin position="61"/>
        <end position="230"/>
    </location>
</feature>
<keyword evidence="7" id="KW-0732">Signal</keyword>
<dbReference type="EMBL" id="KY829105">
    <property type="protein sequence ID" value="ASP27474.1"/>
    <property type="molecule type" value="mRNA"/>
</dbReference>
<organism evidence="10">
    <name type="scientific">Camellia sinensis</name>
    <name type="common">Tea plant</name>
    <name type="synonym">Thea sinensis</name>
    <dbReference type="NCBI Taxonomy" id="4442"/>
    <lineage>
        <taxon>Eukaryota</taxon>
        <taxon>Viridiplantae</taxon>
        <taxon>Streptophyta</taxon>
        <taxon>Embryophyta</taxon>
        <taxon>Tracheophyta</taxon>
        <taxon>Spermatophyta</taxon>
        <taxon>Magnoliopsida</taxon>
        <taxon>eudicotyledons</taxon>
        <taxon>Gunneridae</taxon>
        <taxon>Pentapetalae</taxon>
        <taxon>asterids</taxon>
        <taxon>Ericales</taxon>
        <taxon>Theaceae</taxon>
        <taxon>Camellia</taxon>
    </lineage>
</organism>
<proteinExistence type="evidence at transcript level"/>
<comment type="cofactor">
    <cofactor evidence="2">
        <name>Mg(2+)</name>
        <dbReference type="ChEBI" id="CHEBI:18420"/>
    </cofactor>
</comment>
<dbReference type="OrthoDB" id="1936865at2759"/>
<accession>A0A222EMT2</accession>
<evidence type="ECO:0000256" key="3">
    <source>
        <dbReference type="ARBA" id="ARBA00022723"/>
    </source>
</evidence>
<dbReference type="SUPFAM" id="SSF48576">
    <property type="entry name" value="Terpenoid synthases"/>
    <property type="match status" value="1"/>
</dbReference>
<feature type="chain" id="PRO_5013007956" evidence="7">
    <location>
        <begin position="19"/>
        <end position="583"/>
    </location>
</feature>
<evidence type="ECO:0000256" key="5">
    <source>
        <dbReference type="ARBA" id="ARBA00023211"/>
    </source>
</evidence>
<dbReference type="GO" id="GO:0010333">
    <property type="term" value="F:terpene synthase activity"/>
    <property type="evidence" value="ECO:0007669"/>
    <property type="project" value="InterPro"/>
</dbReference>
<protein>
    <submittedName>
        <fullName evidence="10">Monoterpene synthase</fullName>
    </submittedName>
</protein>
<dbReference type="InterPro" id="IPR001906">
    <property type="entry name" value="Terpene_synth_N"/>
</dbReference>
<evidence type="ECO:0000256" key="6">
    <source>
        <dbReference type="ARBA" id="ARBA00023239"/>
    </source>
</evidence>
<dbReference type="CDD" id="cd00684">
    <property type="entry name" value="Terpene_cyclase_plant_C1"/>
    <property type="match status" value="1"/>
</dbReference>
<evidence type="ECO:0000259" key="9">
    <source>
        <dbReference type="Pfam" id="PF03936"/>
    </source>
</evidence>
<dbReference type="InterPro" id="IPR044814">
    <property type="entry name" value="Terpene_cyclase_plant_C1"/>
</dbReference>
<comment type="cofactor">
    <cofactor evidence="1">
        <name>Mn(2+)</name>
        <dbReference type="ChEBI" id="CHEBI:29035"/>
    </cofactor>
</comment>
<dbReference type="InterPro" id="IPR050148">
    <property type="entry name" value="Terpene_synthase-like"/>
</dbReference>
<dbReference type="PANTHER" id="PTHR31225">
    <property type="entry name" value="OS04G0344100 PROTEIN-RELATED"/>
    <property type="match status" value="1"/>
</dbReference>
<name>A0A222EMT2_CAMSI</name>
<dbReference type="InterPro" id="IPR008930">
    <property type="entry name" value="Terpenoid_cyclase/PrenylTrfase"/>
</dbReference>
<keyword evidence="6" id="KW-0456">Lyase</keyword>
<dbReference type="InterPro" id="IPR005630">
    <property type="entry name" value="Terpene_synthase_metal-bd"/>
</dbReference>
<dbReference type="Gene3D" id="1.10.600.10">
    <property type="entry name" value="Farnesyl Diphosphate Synthase"/>
    <property type="match status" value="1"/>
</dbReference>
<dbReference type="InterPro" id="IPR008949">
    <property type="entry name" value="Isoprenoid_synthase_dom_sf"/>
</dbReference>
<sequence>MALRAVFSPFLVSPILLASLQSPKTPTTICPSKSIRCASNTITIDDHTVTRRSANYPPSFWDYNFVQSLSSDYTEEKYMREAYNMKDEVKGLINGVMYPLAKLELIDAVQRLGLKYHFEGEIKQSLDDLIHNDAWFSDDLHATALRFRLLRQHGYDVPKDVFESFKDETGNFKTSLFEDVKGLLSLYEASFFGLDGETIIDEAKIFTTANLKNIKGDMSPSVVRKVGHALDMPLHWRLTRVEARWFIETYEQEQNMSPILLEFAKLDYNMVQSVHQKEVGNLARWWVDMGLDKMSFARDRLVEHYLWCSGMVFEPKFGAFRDMGTKIISLITTIDDIYDVYGALHEIELFTDFVDRWDVNGIDKLPHNIRTCLLALFNTVNEIGYWTLKNRGFNIIPYLSKAWADVLKACLKEAKWYHSGYKPTLGEYLDNAVVSIGAPLALFTSYFLTTENINEEALHYIDKLPSIMRCSSMLLRLTNDLGTSSDELARGDNLKAVQCYMNETGASEEVARDYINNLVHETWKTMNKGMFESYPFSEPFLSANPNLGRTAQCFYQYGDGHGIPHNWTKDHLISLLVQPIPLK</sequence>
<evidence type="ECO:0000256" key="7">
    <source>
        <dbReference type="SAM" id="SignalP"/>
    </source>
</evidence>
<gene>
    <name evidence="10" type="primary">TPS</name>
</gene>
<keyword evidence="5" id="KW-0464">Manganese</keyword>
<evidence type="ECO:0000313" key="10">
    <source>
        <dbReference type="EMBL" id="ASP27474.1"/>
    </source>
</evidence>
<dbReference type="SFLD" id="SFLDG01019">
    <property type="entry name" value="Terpene_Cyclase_Like_1_C_Termi"/>
    <property type="match status" value="1"/>
</dbReference>
<evidence type="ECO:0000256" key="1">
    <source>
        <dbReference type="ARBA" id="ARBA00001936"/>
    </source>
</evidence>
<dbReference type="SFLD" id="SFLDS00005">
    <property type="entry name" value="Isoprenoid_Synthase_Type_I"/>
    <property type="match status" value="1"/>
</dbReference>
<dbReference type="SMR" id="A0A222EMT2"/>
<dbReference type="FunFam" id="1.10.600.10:FF:000007">
    <property type="entry name" value="Isoprene synthase, chloroplastic"/>
    <property type="match status" value="1"/>
</dbReference>
<dbReference type="Pfam" id="PF03936">
    <property type="entry name" value="Terpene_synth_C"/>
    <property type="match status" value="1"/>
</dbReference>
<dbReference type="SUPFAM" id="SSF48239">
    <property type="entry name" value="Terpenoid cyclases/Protein prenyltransferases"/>
    <property type="match status" value="1"/>
</dbReference>
<dbReference type="FunFam" id="1.50.10.130:FF:000001">
    <property type="entry name" value="Isoprene synthase, chloroplastic"/>
    <property type="match status" value="1"/>
</dbReference>
<dbReference type="GO" id="GO:0000287">
    <property type="term" value="F:magnesium ion binding"/>
    <property type="evidence" value="ECO:0007669"/>
    <property type="project" value="InterPro"/>
</dbReference>
<evidence type="ECO:0000256" key="4">
    <source>
        <dbReference type="ARBA" id="ARBA00022842"/>
    </source>
</evidence>
<dbReference type="PANTHER" id="PTHR31225:SF245">
    <property type="entry name" value="(-)-ALPHA-TERPINEOL SYNTHASE-LIKE"/>
    <property type="match status" value="1"/>
</dbReference>
<feature type="signal peptide" evidence="7">
    <location>
        <begin position="1"/>
        <end position="18"/>
    </location>
</feature>
<keyword evidence="4" id="KW-0460">Magnesium</keyword>